<dbReference type="InterPro" id="IPR002733">
    <property type="entry name" value="AMMECR1_domain"/>
</dbReference>
<sequence>MASESAPVALARQSLEHYLAAHEHLPTPAGLPAELEAQAGVFVSLKKRGELRGCIGTFAPTQPNIAAEIIHNAVSAGTQDPRFWPVEAKELPEIDISVDILSAPERVNGLADLDPGKYGVIVRRGRRSGLLLPDLAGVDTVEEQVGIAMQKAGIEPGEEIELYRFSVTRYGKE</sequence>
<protein>
    <submittedName>
        <fullName evidence="2">AmmeMemoRadiSam system protein A</fullName>
    </submittedName>
</protein>
<dbReference type="EMBL" id="JAUOZS010000001">
    <property type="protein sequence ID" value="MDT8902646.1"/>
    <property type="molecule type" value="Genomic_DNA"/>
</dbReference>
<dbReference type="InterPro" id="IPR027623">
    <property type="entry name" value="AmmeMemoSam_A"/>
</dbReference>
<name>A0ABU3P3F0_9FIRM</name>
<dbReference type="PANTHER" id="PTHR13016">
    <property type="entry name" value="AMMECR1 HOMOLOG"/>
    <property type="match status" value="1"/>
</dbReference>
<dbReference type="InterPro" id="IPR027485">
    <property type="entry name" value="AMMECR1_N"/>
</dbReference>
<dbReference type="Proteomes" id="UP001254848">
    <property type="component" value="Unassembled WGS sequence"/>
</dbReference>
<dbReference type="InterPro" id="IPR023473">
    <property type="entry name" value="AMMECR1"/>
</dbReference>
<dbReference type="Gene3D" id="3.30.1490.150">
    <property type="entry name" value="Hypothetical protein ph0010, domain 2"/>
    <property type="match status" value="1"/>
</dbReference>
<dbReference type="RefSeq" id="WP_413781123.1">
    <property type="nucleotide sequence ID" value="NZ_JAUOZS010000001.1"/>
</dbReference>
<accession>A0ABU3P3F0</accession>
<reference evidence="2 3" key="1">
    <citation type="submission" date="2023-07" db="EMBL/GenBank/DDBJ databases">
        <title>The novel representative of Negativicutes class, Anaeroselena agilis gen. nov. sp. nov.</title>
        <authorList>
            <person name="Prokofeva M.I."/>
            <person name="Elcheninov A.G."/>
            <person name="Klyukina A."/>
            <person name="Kublanov I.V."/>
            <person name="Frolov E.N."/>
            <person name="Podosokorskaya O.A."/>
        </authorList>
    </citation>
    <scope>NUCLEOTIDE SEQUENCE [LARGE SCALE GENOMIC DNA]</scope>
    <source>
        <strain evidence="2 3">4137-cl</strain>
    </source>
</reference>
<comment type="caution">
    <text evidence="2">The sequence shown here is derived from an EMBL/GenBank/DDBJ whole genome shotgun (WGS) entry which is preliminary data.</text>
</comment>
<organism evidence="2 3">
    <name type="scientific">Anaeroselena agilis</name>
    <dbReference type="NCBI Taxonomy" id="3063788"/>
    <lineage>
        <taxon>Bacteria</taxon>
        <taxon>Bacillati</taxon>
        <taxon>Bacillota</taxon>
        <taxon>Negativicutes</taxon>
        <taxon>Acetonemataceae</taxon>
        <taxon>Anaeroselena</taxon>
    </lineage>
</organism>
<dbReference type="NCBIfam" id="TIGR04335">
    <property type="entry name" value="AmmeMemoSam_A"/>
    <property type="match status" value="1"/>
</dbReference>
<dbReference type="InterPro" id="IPR036071">
    <property type="entry name" value="AMMECR1_dom_sf"/>
</dbReference>
<dbReference type="Gene3D" id="3.30.700.20">
    <property type="entry name" value="Hypothetical protein ph0010, domain 1"/>
    <property type="match status" value="1"/>
</dbReference>
<dbReference type="PROSITE" id="PS51112">
    <property type="entry name" value="AMMECR1"/>
    <property type="match status" value="1"/>
</dbReference>
<dbReference type="Pfam" id="PF01871">
    <property type="entry name" value="AMMECR1"/>
    <property type="match status" value="1"/>
</dbReference>
<feature type="domain" description="AMMECR1" evidence="1">
    <location>
        <begin position="2"/>
        <end position="173"/>
    </location>
</feature>
<evidence type="ECO:0000313" key="2">
    <source>
        <dbReference type="EMBL" id="MDT8902646.1"/>
    </source>
</evidence>
<dbReference type="SUPFAM" id="SSF143447">
    <property type="entry name" value="AMMECR1-like"/>
    <property type="match status" value="1"/>
</dbReference>
<evidence type="ECO:0000313" key="3">
    <source>
        <dbReference type="Proteomes" id="UP001254848"/>
    </source>
</evidence>
<evidence type="ECO:0000259" key="1">
    <source>
        <dbReference type="PROSITE" id="PS51112"/>
    </source>
</evidence>
<dbReference type="NCBIfam" id="TIGR00296">
    <property type="entry name" value="TIGR00296 family protein"/>
    <property type="match status" value="1"/>
</dbReference>
<proteinExistence type="predicted"/>
<gene>
    <name evidence="2" type="primary">amrA</name>
    <name evidence="2" type="ORF">Q4T40_15460</name>
</gene>
<dbReference type="PANTHER" id="PTHR13016:SF0">
    <property type="entry name" value="AMME SYNDROME CANDIDATE GENE 1 PROTEIN"/>
    <property type="match status" value="1"/>
</dbReference>
<keyword evidence="3" id="KW-1185">Reference proteome</keyword>